<organism evidence="2 3">
    <name type="scientific">Mucilaginibacter pocheonensis</name>
    <dbReference type="NCBI Taxonomy" id="398050"/>
    <lineage>
        <taxon>Bacteria</taxon>
        <taxon>Pseudomonadati</taxon>
        <taxon>Bacteroidota</taxon>
        <taxon>Sphingobacteriia</taxon>
        <taxon>Sphingobacteriales</taxon>
        <taxon>Sphingobacteriaceae</taxon>
        <taxon>Mucilaginibacter</taxon>
    </lineage>
</organism>
<dbReference type="EMBL" id="JAVDUU010000002">
    <property type="protein sequence ID" value="MDR6942280.1"/>
    <property type="molecule type" value="Genomic_DNA"/>
</dbReference>
<feature type="region of interest" description="Disordered" evidence="1">
    <location>
        <begin position="1"/>
        <end position="41"/>
    </location>
</feature>
<comment type="caution">
    <text evidence="2">The sequence shown here is derived from an EMBL/GenBank/DDBJ whole genome shotgun (WGS) entry which is preliminary data.</text>
</comment>
<protein>
    <submittedName>
        <fullName evidence="2">Uncharacterized protein</fullName>
    </submittedName>
</protein>
<name>A0ABU1TA54_9SPHI</name>
<evidence type="ECO:0000313" key="2">
    <source>
        <dbReference type="EMBL" id="MDR6942280.1"/>
    </source>
</evidence>
<proteinExistence type="predicted"/>
<dbReference type="Proteomes" id="UP001247620">
    <property type="component" value="Unassembled WGS sequence"/>
</dbReference>
<evidence type="ECO:0000256" key="1">
    <source>
        <dbReference type="SAM" id="MobiDB-lite"/>
    </source>
</evidence>
<accession>A0ABU1TA54</accession>
<gene>
    <name evidence="2" type="ORF">J2W55_002122</name>
</gene>
<sequence>MGRQAGYAAKRDPSKCELTPKKRSRYQADTGYEKSRDNPCGHPQGIGHYLTAFIILPAHFKQRNTLPG</sequence>
<reference evidence="2 3" key="1">
    <citation type="submission" date="2023-07" db="EMBL/GenBank/DDBJ databases">
        <title>Sorghum-associated microbial communities from plants grown in Nebraska, USA.</title>
        <authorList>
            <person name="Schachtman D."/>
        </authorList>
    </citation>
    <scope>NUCLEOTIDE SEQUENCE [LARGE SCALE GENOMIC DNA]</scope>
    <source>
        <strain evidence="2 3">3262</strain>
    </source>
</reference>
<evidence type="ECO:0000313" key="3">
    <source>
        <dbReference type="Proteomes" id="UP001247620"/>
    </source>
</evidence>
<keyword evidence="3" id="KW-1185">Reference proteome</keyword>
<feature type="compositionally biased region" description="Basic and acidic residues" evidence="1">
    <location>
        <begin position="9"/>
        <end position="20"/>
    </location>
</feature>